<evidence type="ECO:0000313" key="2">
    <source>
        <dbReference type="EMBL" id="EHP29644.1"/>
    </source>
</evidence>
<dbReference type="RefSeq" id="WP_008336048.1">
    <property type="nucleotide sequence ID" value="NZ_AFRZ01000001.1"/>
</dbReference>
<accession>H1FYU9</accession>
<feature type="compositionally biased region" description="Polar residues" evidence="1">
    <location>
        <begin position="1"/>
        <end position="12"/>
    </location>
</feature>
<keyword evidence="3" id="KW-1185">Reference proteome</keyword>
<organism evidence="2 3">
    <name type="scientific">Sulfurimonas gotlandica (strain DSM 19862 / JCM 16533 / GD1)</name>
    <dbReference type="NCBI Taxonomy" id="929558"/>
    <lineage>
        <taxon>Bacteria</taxon>
        <taxon>Pseudomonadati</taxon>
        <taxon>Campylobacterota</taxon>
        <taxon>Epsilonproteobacteria</taxon>
        <taxon>Campylobacterales</taxon>
        <taxon>Sulfurimonadaceae</taxon>
        <taxon>Sulfurimonas</taxon>
    </lineage>
</organism>
<dbReference type="Proteomes" id="UP000006431">
    <property type="component" value="Unassembled WGS sequence"/>
</dbReference>
<dbReference type="HOGENOM" id="CLU_2686459_0_0_7"/>
<proteinExistence type="predicted"/>
<accession>B6BGL6</accession>
<name>B6BGL6_SULGG</name>
<dbReference type="STRING" id="929558.SMGD1_1120"/>
<sequence>MNVTSYTFQSPYPNAVQVGRPDPSSKQESSAPDTGTEIIKGTNTSLAKAESFQATQIQEVKPTVDSGSTIDVYA</sequence>
<feature type="compositionally biased region" description="Polar residues" evidence="1">
    <location>
        <begin position="24"/>
        <end position="33"/>
    </location>
</feature>
<evidence type="ECO:0000313" key="3">
    <source>
        <dbReference type="Proteomes" id="UP000006431"/>
    </source>
</evidence>
<reference evidence="2 3" key="1">
    <citation type="journal article" date="2012" name="Proc. Natl. Acad. Sci. U.S.A.">
        <title>Genome and physiology of a model Epsilonproteobacterium responsible for sulfide detoxification in marine oxygen depletion zones.</title>
        <authorList>
            <person name="Grote J."/>
            <person name="Schott T."/>
            <person name="Bruckner C.G."/>
            <person name="Glockner F.O."/>
            <person name="Jost G."/>
            <person name="Teeling H."/>
            <person name="Labrenz M."/>
            <person name="Jurgens K."/>
        </authorList>
    </citation>
    <scope>NUCLEOTIDE SEQUENCE [LARGE SCALE GENOMIC DNA]</scope>
    <source>
        <strain evidence="2 3">GD1</strain>
    </source>
</reference>
<dbReference type="PATRIC" id="fig|929558.5.peg.1114"/>
<dbReference type="EMBL" id="AFRZ01000001">
    <property type="protein sequence ID" value="EHP29644.1"/>
    <property type="molecule type" value="Genomic_DNA"/>
</dbReference>
<comment type="caution">
    <text evidence="2">The sequence shown here is derived from an EMBL/GenBank/DDBJ whole genome shotgun (WGS) entry which is preliminary data.</text>
</comment>
<protein>
    <submittedName>
        <fullName evidence="2">Uncharacterized protein</fullName>
    </submittedName>
</protein>
<dbReference type="OrthoDB" id="5334975at2"/>
<feature type="region of interest" description="Disordered" evidence="1">
    <location>
        <begin position="1"/>
        <end position="38"/>
    </location>
</feature>
<evidence type="ECO:0000256" key="1">
    <source>
        <dbReference type="SAM" id="MobiDB-lite"/>
    </source>
</evidence>
<gene>
    <name evidence="2" type="ORF">SMGD1_1120</name>
</gene>
<dbReference type="AlphaFoldDB" id="B6BGL6"/>